<dbReference type="InterPro" id="IPR002818">
    <property type="entry name" value="DJ-1/PfpI"/>
</dbReference>
<dbReference type="GO" id="GO:0016829">
    <property type="term" value="F:lyase activity"/>
    <property type="evidence" value="ECO:0007669"/>
    <property type="project" value="UniProtKB-KW"/>
</dbReference>
<keyword evidence="2" id="KW-0456">Lyase</keyword>
<dbReference type="PANTHER" id="PTHR43130">
    <property type="entry name" value="ARAC-FAMILY TRANSCRIPTIONAL REGULATOR"/>
    <property type="match status" value="1"/>
</dbReference>
<gene>
    <name evidence="2" type="ORF">ACFQ4B_00185</name>
</gene>
<sequence length="200" mass="22377">MKIAFIVFEKMTTLDFVGFFEPMTRLSLYKNRLREELQWDLCGIQEEVKDDRGMTIKVNKIRPDLSEYDMIFVPGGYATRTLRKDVNFISWLQTAKDSAMKVSVCTGALLLGAAGWLQGKRATSNPSAYDLLTPYCKEVAASRIVKDGNVITGGGVAASLDVGLFLVELFSCKDTAMEMQREMDYPYYKAGNTNADYVIG</sequence>
<comment type="caution">
    <text evidence="2">The sequence shown here is derived from an EMBL/GenBank/DDBJ whole genome shotgun (WGS) entry which is preliminary data.</text>
</comment>
<evidence type="ECO:0000313" key="2">
    <source>
        <dbReference type="EMBL" id="MFD1218520.1"/>
    </source>
</evidence>
<keyword evidence="3" id="KW-1185">Reference proteome</keyword>
<dbReference type="Proteomes" id="UP001597180">
    <property type="component" value="Unassembled WGS sequence"/>
</dbReference>
<dbReference type="SUPFAM" id="SSF52317">
    <property type="entry name" value="Class I glutamine amidotransferase-like"/>
    <property type="match status" value="1"/>
</dbReference>
<dbReference type="Pfam" id="PF01965">
    <property type="entry name" value="DJ-1_PfpI"/>
    <property type="match status" value="1"/>
</dbReference>
<dbReference type="InterPro" id="IPR029062">
    <property type="entry name" value="Class_I_gatase-like"/>
</dbReference>
<dbReference type="CDD" id="cd03139">
    <property type="entry name" value="GATase1_PfpI_2"/>
    <property type="match status" value="1"/>
</dbReference>
<evidence type="ECO:0000313" key="3">
    <source>
        <dbReference type="Proteomes" id="UP001597180"/>
    </source>
</evidence>
<dbReference type="EMBL" id="JBHTLU010000003">
    <property type="protein sequence ID" value="MFD1218520.1"/>
    <property type="molecule type" value="Genomic_DNA"/>
</dbReference>
<organism evidence="2 3">
    <name type="scientific">Paenibacillus vulneris</name>
    <dbReference type="NCBI Taxonomy" id="1133364"/>
    <lineage>
        <taxon>Bacteria</taxon>
        <taxon>Bacillati</taxon>
        <taxon>Bacillota</taxon>
        <taxon>Bacilli</taxon>
        <taxon>Bacillales</taxon>
        <taxon>Paenibacillaceae</taxon>
        <taxon>Paenibacillus</taxon>
    </lineage>
</organism>
<dbReference type="Gene3D" id="3.40.50.880">
    <property type="match status" value="1"/>
</dbReference>
<dbReference type="RefSeq" id="WP_345593797.1">
    <property type="nucleotide sequence ID" value="NZ_BAABJG010000047.1"/>
</dbReference>
<evidence type="ECO:0000259" key="1">
    <source>
        <dbReference type="Pfam" id="PF01965"/>
    </source>
</evidence>
<accession>A0ABW3UF81</accession>
<protein>
    <submittedName>
        <fullName evidence="2">DJ-1/PfpI family protein</fullName>
        <ecNumber evidence="2">4.2.1.-</ecNumber>
    </submittedName>
</protein>
<feature type="domain" description="DJ-1/PfpI" evidence="1">
    <location>
        <begin position="1"/>
        <end position="168"/>
    </location>
</feature>
<dbReference type="InterPro" id="IPR052158">
    <property type="entry name" value="INH-QAR"/>
</dbReference>
<dbReference type="PANTHER" id="PTHR43130:SF3">
    <property type="entry name" value="HTH-TYPE TRANSCRIPTIONAL REGULATOR RV1931C"/>
    <property type="match status" value="1"/>
</dbReference>
<name>A0ABW3UF81_9BACL</name>
<proteinExistence type="predicted"/>
<reference evidence="3" key="1">
    <citation type="journal article" date="2019" name="Int. J. Syst. Evol. Microbiol.">
        <title>The Global Catalogue of Microorganisms (GCM) 10K type strain sequencing project: providing services to taxonomists for standard genome sequencing and annotation.</title>
        <authorList>
            <consortium name="The Broad Institute Genomics Platform"/>
            <consortium name="The Broad Institute Genome Sequencing Center for Infectious Disease"/>
            <person name="Wu L."/>
            <person name="Ma J."/>
        </authorList>
    </citation>
    <scope>NUCLEOTIDE SEQUENCE [LARGE SCALE GENOMIC DNA]</scope>
    <source>
        <strain evidence="3">CCUG 53270</strain>
    </source>
</reference>
<dbReference type="EC" id="4.2.1.-" evidence="2"/>